<comment type="caution">
    <text evidence="2">The sequence shown here is derived from an EMBL/GenBank/DDBJ whole genome shotgun (WGS) entry which is preliminary data.</text>
</comment>
<reference evidence="2" key="1">
    <citation type="submission" date="2022-07" db="EMBL/GenBank/DDBJ databases">
        <title>Phylogenomic reconstructions and comparative analyses of Kickxellomycotina fungi.</title>
        <authorList>
            <person name="Reynolds N.K."/>
            <person name="Stajich J.E."/>
            <person name="Barry K."/>
            <person name="Grigoriev I.V."/>
            <person name="Crous P."/>
            <person name="Smith M.E."/>
        </authorList>
    </citation>
    <scope>NUCLEOTIDE SEQUENCE</scope>
    <source>
        <strain evidence="2">NBRC 105413</strain>
    </source>
</reference>
<feature type="domain" description="Arrestin-like N-terminal" evidence="1">
    <location>
        <begin position="128"/>
        <end position="174"/>
    </location>
</feature>
<dbReference type="PANTHER" id="PTHR11188:SF17">
    <property type="entry name" value="FI21816P1"/>
    <property type="match status" value="1"/>
</dbReference>
<name>A0A9W7XNR8_9FUNG</name>
<dbReference type="Gene3D" id="2.60.40.640">
    <property type="match status" value="1"/>
</dbReference>
<keyword evidence="3" id="KW-1185">Reference proteome</keyword>
<dbReference type="Pfam" id="PF00339">
    <property type="entry name" value="Arrestin_N"/>
    <property type="match status" value="1"/>
</dbReference>
<evidence type="ECO:0000313" key="3">
    <source>
        <dbReference type="Proteomes" id="UP001145021"/>
    </source>
</evidence>
<accession>A0A9W7XNR8</accession>
<dbReference type="GO" id="GO:0005737">
    <property type="term" value="C:cytoplasm"/>
    <property type="evidence" value="ECO:0007669"/>
    <property type="project" value="TreeGrafter"/>
</dbReference>
<dbReference type="AlphaFoldDB" id="A0A9W7XNR8"/>
<protein>
    <recommendedName>
        <fullName evidence="1">Arrestin-like N-terminal domain-containing protein</fullName>
    </recommendedName>
</protein>
<evidence type="ECO:0000313" key="2">
    <source>
        <dbReference type="EMBL" id="KAJ1648709.1"/>
    </source>
</evidence>
<dbReference type="PANTHER" id="PTHR11188">
    <property type="entry name" value="ARRESTIN DOMAIN CONTAINING PROTEIN"/>
    <property type="match status" value="1"/>
</dbReference>
<sequence length="465" mass="49413">MPIFSMWQQQTATAATIKIHPQTTQVVLEHNVESHNLLVGYISVSVNKRTDISTLTVKLTGDQQLDVRQGEGPSATQYSLRSRCLDITHTLLDTSAKTAAASLDMARIHGGATDDIEQPPPCYEIQSTGETGVLEPGEYRFAFEFAVPSEDLPPSVASAMGRVTYRLGACMRRQGWLSSAIVAVPVDINIVQAPSTYLASPCMRATAFGLFLGDSVPSLNALTTLPLVLGMQVSESWKVSVFMVSRAMKLGMESKIQAFVTRANKSGCSAQEPHGLVHVVGISAQLTEVITHKVPGTPCQVRSRNVVAKANASVISALAAKPARELRMSEQLLDAQTIDCLGESLNGLVLPASAALGLTPQPSRIDICGQSIGGVQPSSCSEVFSVSHDLDVVVDVRGVEMGKVCRVTLSTPVVVLPEVLLHNTAASSLPSYADVSKDLVLASSLADCFCASSNDLCPQPPPTYV</sequence>
<dbReference type="InterPro" id="IPR011021">
    <property type="entry name" value="Arrestin-like_N"/>
</dbReference>
<dbReference type="Proteomes" id="UP001145021">
    <property type="component" value="Unassembled WGS sequence"/>
</dbReference>
<dbReference type="GO" id="GO:0015031">
    <property type="term" value="P:protein transport"/>
    <property type="evidence" value="ECO:0007669"/>
    <property type="project" value="TreeGrafter"/>
</dbReference>
<organism evidence="2 3">
    <name type="scientific">Coemansia asiatica</name>
    <dbReference type="NCBI Taxonomy" id="1052880"/>
    <lineage>
        <taxon>Eukaryota</taxon>
        <taxon>Fungi</taxon>
        <taxon>Fungi incertae sedis</taxon>
        <taxon>Zoopagomycota</taxon>
        <taxon>Kickxellomycotina</taxon>
        <taxon>Kickxellomycetes</taxon>
        <taxon>Kickxellales</taxon>
        <taxon>Kickxellaceae</taxon>
        <taxon>Coemansia</taxon>
    </lineage>
</organism>
<evidence type="ECO:0000259" key="1">
    <source>
        <dbReference type="Pfam" id="PF00339"/>
    </source>
</evidence>
<gene>
    <name evidence="2" type="ORF">LPJ64_000028</name>
</gene>
<dbReference type="InterPro" id="IPR050357">
    <property type="entry name" value="Arrestin_domain-protein"/>
</dbReference>
<dbReference type="InterPro" id="IPR014752">
    <property type="entry name" value="Arrestin-like_C"/>
</dbReference>
<dbReference type="EMBL" id="JANBOH010000001">
    <property type="protein sequence ID" value="KAJ1648709.1"/>
    <property type="molecule type" value="Genomic_DNA"/>
</dbReference>
<proteinExistence type="predicted"/>